<dbReference type="OrthoDB" id="6263303at2"/>
<feature type="region of interest" description="Disordered" evidence="1">
    <location>
        <begin position="140"/>
        <end position="170"/>
    </location>
</feature>
<organism evidence="2 3">
    <name type="scientific">Shewanella canadensis</name>
    <dbReference type="NCBI Taxonomy" id="271096"/>
    <lineage>
        <taxon>Bacteria</taxon>
        <taxon>Pseudomonadati</taxon>
        <taxon>Pseudomonadota</taxon>
        <taxon>Gammaproteobacteria</taxon>
        <taxon>Alteromonadales</taxon>
        <taxon>Shewanellaceae</taxon>
        <taxon>Shewanella</taxon>
    </lineage>
</organism>
<gene>
    <name evidence="2" type="ORF">EKG38_14355</name>
</gene>
<keyword evidence="3" id="KW-1185">Reference proteome</keyword>
<dbReference type="AlphaFoldDB" id="A0A3S0IRM5"/>
<protein>
    <recommendedName>
        <fullName evidence="4">CopL family metal-binding regulatory protein</fullName>
    </recommendedName>
</protein>
<evidence type="ECO:0000313" key="3">
    <source>
        <dbReference type="Proteomes" id="UP000267448"/>
    </source>
</evidence>
<dbReference type="RefSeq" id="WP_126520925.1">
    <property type="nucleotide sequence ID" value="NZ_RXNU01000007.1"/>
</dbReference>
<accession>A0A3S0IRM5</accession>
<evidence type="ECO:0000256" key="1">
    <source>
        <dbReference type="SAM" id="MobiDB-lite"/>
    </source>
</evidence>
<sequence>MSKQLAHLVLIISLVGQFLLSPAMAMPSLLHAFSHSQMSLLSNSELSESELSESELMPAEAMPVVTNQTQPNNNLPANADQAMTHGQQDCDMAMSGLSNHDGPTIDCDALCEMMGGGNCASHCTSATGILTQPQISLISPETSGRVQSGSWSTQTVELSSSNPPPKFEQA</sequence>
<proteinExistence type="predicted"/>
<reference evidence="2 3" key="1">
    <citation type="submission" date="2018-12" db="EMBL/GenBank/DDBJ databases">
        <authorList>
            <person name="Yu L."/>
        </authorList>
    </citation>
    <scope>NUCLEOTIDE SEQUENCE [LARGE SCALE GENOMIC DNA]</scope>
    <source>
        <strain evidence="2 3">HAW-EB2</strain>
    </source>
</reference>
<comment type="caution">
    <text evidence="2">The sequence shown here is derived from an EMBL/GenBank/DDBJ whole genome shotgun (WGS) entry which is preliminary data.</text>
</comment>
<feature type="compositionally biased region" description="Polar residues" evidence="1">
    <location>
        <begin position="140"/>
        <end position="161"/>
    </location>
</feature>
<evidence type="ECO:0008006" key="4">
    <source>
        <dbReference type="Google" id="ProtNLM"/>
    </source>
</evidence>
<dbReference type="EMBL" id="RXNU01000007">
    <property type="protein sequence ID" value="RTR38146.1"/>
    <property type="molecule type" value="Genomic_DNA"/>
</dbReference>
<dbReference type="Proteomes" id="UP000267448">
    <property type="component" value="Unassembled WGS sequence"/>
</dbReference>
<name>A0A3S0IRM5_9GAMM</name>
<evidence type="ECO:0000313" key="2">
    <source>
        <dbReference type="EMBL" id="RTR38146.1"/>
    </source>
</evidence>